<comment type="caution">
    <text evidence="8">Lacks conserved residue(s) required for the propagation of feature annotation.</text>
</comment>
<dbReference type="GO" id="GO:0004818">
    <property type="term" value="F:glutamate-tRNA ligase activity"/>
    <property type="evidence" value="ECO:0007669"/>
    <property type="project" value="UniProtKB-EC"/>
</dbReference>
<dbReference type="InterPro" id="IPR000924">
    <property type="entry name" value="Glu/Gln-tRNA-synth"/>
</dbReference>
<feature type="short sequence motif" description="'KMSKS' region" evidence="8">
    <location>
        <begin position="240"/>
        <end position="244"/>
    </location>
</feature>
<evidence type="ECO:0000313" key="12">
    <source>
        <dbReference type="Proteomes" id="UP001274321"/>
    </source>
</evidence>
<dbReference type="EMBL" id="JAXAFJ010000002">
    <property type="protein sequence ID" value="MDX6805459.1"/>
    <property type="molecule type" value="Genomic_DNA"/>
</dbReference>
<dbReference type="Gene3D" id="1.10.10.350">
    <property type="match status" value="1"/>
</dbReference>
<evidence type="ECO:0000256" key="4">
    <source>
        <dbReference type="ARBA" id="ARBA00022741"/>
    </source>
</evidence>
<evidence type="ECO:0000256" key="8">
    <source>
        <dbReference type="HAMAP-Rule" id="MF_00022"/>
    </source>
</evidence>
<dbReference type="PANTHER" id="PTHR43311">
    <property type="entry name" value="GLUTAMATE--TRNA LIGASE"/>
    <property type="match status" value="1"/>
</dbReference>
<dbReference type="PRINTS" id="PR00987">
    <property type="entry name" value="TRNASYNTHGLU"/>
</dbReference>
<keyword evidence="6 8" id="KW-0648">Protein biosynthesis</keyword>
<evidence type="ECO:0000313" key="11">
    <source>
        <dbReference type="EMBL" id="MDX6805459.1"/>
    </source>
</evidence>
<comment type="catalytic activity">
    <reaction evidence="8">
        <text>tRNA(Glu) + L-glutamate + ATP = L-glutamyl-tRNA(Glu) + AMP + diphosphate</text>
        <dbReference type="Rhea" id="RHEA:23540"/>
        <dbReference type="Rhea" id="RHEA-COMP:9663"/>
        <dbReference type="Rhea" id="RHEA-COMP:9680"/>
        <dbReference type="ChEBI" id="CHEBI:29985"/>
        <dbReference type="ChEBI" id="CHEBI:30616"/>
        <dbReference type="ChEBI" id="CHEBI:33019"/>
        <dbReference type="ChEBI" id="CHEBI:78442"/>
        <dbReference type="ChEBI" id="CHEBI:78520"/>
        <dbReference type="ChEBI" id="CHEBI:456215"/>
        <dbReference type="EC" id="6.1.1.17"/>
    </reaction>
</comment>
<keyword evidence="7 8" id="KW-0030">Aminoacyl-tRNA synthetase</keyword>
<dbReference type="NCBIfam" id="TIGR00464">
    <property type="entry name" value="gltX_bact"/>
    <property type="match status" value="1"/>
</dbReference>
<keyword evidence="4 8" id="KW-0547">Nucleotide-binding</keyword>
<evidence type="ECO:0000256" key="5">
    <source>
        <dbReference type="ARBA" id="ARBA00022840"/>
    </source>
</evidence>
<keyword evidence="12" id="KW-1185">Reference proteome</keyword>
<dbReference type="InterPro" id="IPR045462">
    <property type="entry name" value="aa-tRNA-synth_I_cd-bd"/>
</dbReference>
<dbReference type="Gene3D" id="3.40.50.620">
    <property type="entry name" value="HUPs"/>
    <property type="match status" value="1"/>
</dbReference>
<dbReference type="Pfam" id="PF19269">
    <property type="entry name" value="Anticodon_2"/>
    <property type="match status" value="1"/>
</dbReference>
<dbReference type="SUPFAM" id="SSF52374">
    <property type="entry name" value="Nucleotidylyl transferase"/>
    <property type="match status" value="1"/>
</dbReference>
<comment type="function">
    <text evidence="8">Catalyzes the attachment of glutamate to tRNA(Glu) in a two-step reaction: glutamate is first activated by ATP to form Glu-AMP and then transferred to the acceptor end of tRNA(Glu).</text>
</comment>
<dbReference type="SUPFAM" id="SSF48163">
    <property type="entry name" value="An anticodon-binding domain of class I aminoacyl-tRNA synthetases"/>
    <property type="match status" value="1"/>
</dbReference>
<dbReference type="Proteomes" id="UP001274321">
    <property type="component" value="Unassembled WGS sequence"/>
</dbReference>
<organism evidence="11 12">
    <name type="scientific">Terrihabitans rhizophilus</name>
    <dbReference type="NCBI Taxonomy" id="3092662"/>
    <lineage>
        <taxon>Bacteria</taxon>
        <taxon>Pseudomonadati</taxon>
        <taxon>Pseudomonadota</taxon>
        <taxon>Alphaproteobacteria</taxon>
        <taxon>Hyphomicrobiales</taxon>
        <taxon>Terrihabitans</taxon>
    </lineage>
</organism>
<dbReference type="InterPro" id="IPR014729">
    <property type="entry name" value="Rossmann-like_a/b/a_fold"/>
</dbReference>
<feature type="short sequence motif" description="'HIGH' region" evidence="8">
    <location>
        <begin position="11"/>
        <end position="21"/>
    </location>
</feature>
<dbReference type="InterPro" id="IPR020751">
    <property type="entry name" value="aa-tRNA-synth_I_codon-bd_sub2"/>
</dbReference>
<feature type="domain" description="Glutamyl/glutaminyl-tRNA synthetase class Ib catalytic" evidence="9">
    <location>
        <begin position="5"/>
        <end position="306"/>
    </location>
</feature>
<accession>A0ABU4RKU3</accession>
<feature type="binding site" evidence="8">
    <location>
        <position position="243"/>
    </location>
    <ligand>
        <name>ATP</name>
        <dbReference type="ChEBI" id="CHEBI:30616"/>
    </ligand>
</feature>
<evidence type="ECO:0000259" key="10">
    <source>
        <dbReference type="Pfam" id="PF19269"/>
    </source>
</evidence>
<keyword evidence="2 8" id="KW-0963">Cytoplasm</keyword>
<dbReference type="InterPro" id="IPR020058">
    <property type="entry name" value="Glu/Gln-tRNA-synth_Ib_cat-dom"/>
</dbReference>
<dbReference type="InterPro" id="IPR001412">
    <property type="entry name" value="aa-tRNA-synth_I_CS"/>
</dbReference>
<comment type="subunit">
    <text evidence="8">Monomer.</text>
</comment>
<dbReference type="InterPro" id="IPR033910">
    <property type="entry name" value="GluRS_core"/>
</dbReference>
<protein>
    <recommendedName>
        <fullName evidence="8">Glutamate--tRNA ligase</fullName>
        <ecNumber evidence="8">6.1.1.17</ecNumber>
    </recommendedName>
    <alternativeName>
        <fullName evidence="8">Glutamyl-tRNA synthetase</fullName>
        <shortName evidence="8">GluRS</shortName>
    </alternativeName>
</protein>
<dbReference type="CDD" id="cd00808">
    <property type="entry name" value="GluRS_core"/>
    <property type="match status" value="1"/>
</dbReference>
<dbReference type="HAMAP" id="MF_00022">
    <property type="entry name" value="Glu_tRNA_synth_type1"/>
    <property type="match status" value="1"/>
</dbReference>
<reference evidence="11 12" key="1">
    <citation type="submission" date="2023-11" db="EMBL/GenBank/DDBJ databases">
        <authorList>
            <person name="Bao R."/>
        </authorList>
    </citation>
    <scope>NUCLEOTIDE SEQUENCE [LARGE SCALE GENOMIC DNA]</scope>
    <source>
        <strain evidence="11 12">PJ23</strain>
    </source>
</reference>
<dbReference type="InterPro" id="IPR008925">
    <property type="entry name" value="aa_tRNA-synth_I_cd-bd_sf"/>
</dbReference>
<evidence type="ECO:0000256" key="2">
    <source>
        <dbReference type="ARBA" id="ARBA00022490"/>
    </source>
</evidence>
<sequence>MSDPVIARFAPSPTGFLHIGGARTALFNWLFAKSKGGKMLLRIEDTDRARSTQEAIDAIMDGLKWLGLDWDDEPVFQFSRADRHRAVVDQLLAQGAAYRAYDTVEELDAMRASALAAGKPPRYDGGWRDRDPATAPEGVKPVIRLRVNNEGETLVDDAVQGAVTFPNADLDDLVLLRSDGTPTYMLAVVVDDHDMGITDVVRGVDHLTNAARQIQIYRALGWDVPRMAHIPLIHGPDGAKLSKRHGALGIEAYREMGYLPVAVRNYLVRLGWSHGDQEIFSTQEMVEAFSLSDVGRSAARFDFGRLENLNGHYMRATPDEELVQIFADALPYLPGGPEAKAKLDAGLWDAFRVMLPAMKERSKTLIELMDNASFLLVDRPLALDAKAEQALAADGTRERVAKLAGRLAALPNWEAEAAEAEVRAFAEEQGIKLGQAAQPLRAALTGKMVSPPIFEVLAVLGRDESLARLADQAG</sequence>
<dbReference type="EC" id="6.1.1.17" evidence="8"/>
<evidence type="ECO:0000259" key="9">
    <source>
        <dbReference type="Pfam" id="PF00749"/>
    </source>
</evidence>
<dbReference type="PROSITE" id="PS00178">
    <property type="entry name" value="AA_TRNA_LIGASE_I"/>
    <property type="match status" value="1"/>
</dbReference>
<comment type="subcellular location">
    <subcellularLocation>
        <location evidence="8">Cytoplasm</location>
    </subcellularLocation>
</comment>
<comment type="similarity">
    <text evidence="1 8">Belongs to the class-I aminoacyl-tRNA synthetase family. Glutamate--tRNA ligase type 1 subfamily.</text>
</comment>
<evidence type="ECO:0000256" key="1">
    <source>
        <dbReference type="ARBA" id="ARBA00007894"/>
    </source>
</evidence>
<evidence type="ECO:0000256" key="7">
    <source>
        <dbReference type="ARBA" id="ARBA00023146"/>
    </source>
</evidence>
<evidence type="ECO:0000256" key="6">
    <source>
        <dbReference type="ARBA" id="ARBA00022917"/>
    </source>
</evidence>
<keyword evidence="5 8" id="KW-0067">ATP-binding</keyword>
<dbReference type="PANTHER" id="PTHR43311:SF2">
    <property type="entry name" value="GLUTAMATE--TRNA LIGASE, MITOCHONDRIAL-RELATED"/>
    <property type="match status" value="1"/>
</dbReference>
<name>A0ABU4RKU3_9HYPH</name>
<comment type="caution">
    <text evidence="11">The sequence shown here is derived from an EMBL/GenBank/DDBJ whole genome shotgun (WGS) entry which is preliminary data.</text>
</comment>
<evidence type="ECO:0000256" key="3">
    <source>
        <dbReference type="ARBA" id="ARBA00022598"/>
    </source>
</evidence>
<gene>
    <name evidence="8 11" type="primary">gltX</name>
    <name evidence="11" type="ORF">SCD90_05220</name>
</gene>
<dbReference type="RefSeq" id="WP_319843573.1">
    <property type="nucleotide sequence ID" value="NZ_JAXAFJ010000002.1"/>
</dbReference>
<dbReference type="InterPro" id="IPR049940">
    <property type="entry name" value="GluQ/Sye"/>
</dbReference>
<proteinExistence type="inferred from homology"/>
<keyword evidence="3 8" id="KW-0436">Ligase</keyword>
<dbReference type="Pfam" id="PF00749">
    <property type="entry name" value="tRNA-synt_1c"/>
    <property type="match status" value="1"/>
</dbReference>
<dbReference type="InterPro" id="IPR004527">
    <property type="entry name" value="Glu-tRNA-ligase_bac/mito"/>
</dbReference>
<feature type="domain" description="Aminoacyl-tRNA synthetase class I anticodon-binding" evidence="10">
    <location>
        <begin position="329"/>
        <end position="471"/>
    </location>
</feature>